<comment type="caution">
    <text evidence="8">The sequence shown here is derived from an EMBL/GenBank/DDBJ whole genome shotgun (WGS) entry which is preliminary data.</text>
</comment>
<dbReference type="InterPro" id="IPR012944">
    <property type="entry name" value="SusD_RagB_dom"/>
</dbReference>
<keyword evidence="3" id="KW-0732">Signal</keyword>
<dbReference type="Pfam" id="PF07980">
    <property type="entry name" value="SusD_RagB"/>
    <property type="match status" value="1"/>
</dbReference>
<name>A0ABS3BTK3_9BACT</name>
<dbReference type="InterPro" id="IPR011990">
    <property type="entry name" value="TPR-like_helical_dom_sf"/>
</dbReference>
<protein>
    <submittedName>
        <fullName evidence="8">RagB/SusD family nutrient uptake outer membrane protein</fullName>
    </submittedName>
</protein>
<evidence type="ECO:0000313" key="9">
    <source>
        <dbReference type="Proteomes" id="UP000664698"/>
    </source>
</evidence>
<keyword evidence="9" id="KW-1185">Reference proteome</keyword>
<feature type="domain" description="RagB/SusD" evidence="6">
    <location>
        <begin position="334"/>
        <end position="407"/>
    </location>
</feature>
<proteinExistence type="inferred from homology"/>
<dbReference type="EMBL" id="JAFKCW010000004">
    <property type="protein sequence ID" value="MBN7802638.1"/>
    <property type="molecule type" value="Genomic_DNA"/>
</dbReference>
<evidence type="ECO:0000256" key="2">
    <source>
        <dbReference type="ARBA" id="ARBA00006275"/>
    </source>
</evidence>
<keyword evidence="5" id="KW-0998">Cell outer membrane</keyword>
<evidence type="ECO:0000256" key="1">
    <source>
        <dbReference type="ARBA" id="ARBA00004442"/>
    </source>
</evidence>
<organism evidence="8 9">
    <name type="scientific">Algoriphagus aestuariicola</name>
    <dbReference type="NCBI Taxonomy" id="1852016"/>
    <lineage>
        <taxon>Bacteria</taxon>
        <taxon>Pseudomonadati</taxon>
        <taxon>Bacteroidota</taxon>
        <taxon>Cytophagia</taxon>
        <taxon>Cytophagales</taxon>
        <taxon>Cyclobacteriaceae</taxon>
        <taxon>Algoriphagus</taxon>
    </lineage>
</organism>
<dbReference type="PROSITE" id="PS51257">
    <property type="entry name" value="PROKAR_LIPOPROTEIN"/>
    <property type="match status" value="1"/>
</dbReference>
<reference evidence="8 9" key="1">
    <citation type="submission" date="2021-03" db="EMBL/GenBank/DDBJ databases">
        <title>novel species isolated from a fishpond in China.</title>
        <authorList>
            <person name="Lu H."/>
            <person name="Cai Z."/>
        </authorList>
    </citation>
    <scope>NUCLEOTIDE SEQUENCE [LARGE SCALE GENOMIC DNA]</scope>
    <source>
        <strain evidence="8 9">JCM 31546</strain>
    </source>
</reference>
<dbReference type="Proteomes" id="UP000664698">
    <property type="component" value="Unassembled WGS sequence"/>
</dbReference>
<feature type="domain" description="SusD-like N-terminal" evidence="7">
    <location>
        <begin position="26"/>
        <end position="225"/>
    </location>
</feature>
<keyword evidence="4" id="KW-0472">Membrane</keyword>
<evidence type="ECO:0000259" key="6">
    <source>
        <dbReference type="Pfam" id="PF07980"/>
    </source>
</evidence>
<dbReference type="InterPro" id="IPR033985">
    <property type="entry name" value="SusD-like_N"/>
</dbReference>
<evidence type="ECO:0000256" key="5">
    <source>
        <dbReference type="ARBA" id="ARBA00023237"/>
    </source>
</evidence>
<sequence length="441" mass="49911">MRKLIKNLKAMGFAAVAALTISCEGFLDEKPSKSILVPESVAEFEAILDNYDRLSNTAPLPFLYSDDYWTTEPNWLRFSPWQQRAYAWSMEPYLLEETPQDYFNLYRRIFMANVVLEKLDEGPDWKQEDIDRLRGRALFFRASGYFELAVLFLAHPAEGTASAPKIPLKSSSRFDRVDGWLDASQAFAMILADLTTALPLLPEKTALPTQPSRFGGYALMARIYLYLGDYGKAAESAEQVLEGGFELIDYAKLNMDLAFPVSGFNSEVVLFSFMGSQSMVTSNNAAFVDSLLVRDYDATDYRSKFLFRNTAGFHSFKGNYTGTPDIFSGIALDEVLLVLAEANVRLGQVDEGLVYLDRLLGKRIADYQPMESMEGEEALETVLDHRRKSLLFRGQRWMDLKRFSVLDSKRPLLQRKINGETVGFEAQPGNFRVMVPSSEIQ</sequence>
<evidence type="ECO:0000259" key="7">
    <source>
        <dbReference type="Pfam" id="PF14322"/>
    </source>
</evidence>
<comment type="similarity">
    <text evidence="2">Belongs to the SusD family.</text>
</comment>
<comment type="subcellular location">
    <subcellularLocation>
        <location evidence="1">Cell outer membrane</location>
    </subcellularLocation>
</comment>
<dbReference type="Pfam" id="PF14322">
    <property type="entry name" value="SusD-like_3"/>
    <property type="match status" value="1"/>
</dbReference>
<gene>
    <name evidence="8" type="ORF">J0A67_17310</name>
</gene>
<evidence type="ECO:0000313" key="8">
    <source>
        <dbReference type="EMBL" id="MBN7802638.1"/>
    </source>
</evidence>
<dbReference type="Gene3D" id="1.25.40.390">
    <property type="match status" value="1"/>
</dbReference>
<dbReference type="SUPFAM" id="SSF48452">
    <property type="entry name" value="TPR-like"/>
    <property type="match status" value="1"/>
</dbReference>
<evidence type="ECO:0000256" key="4">
    <source>
        <dbReference type="ARBA" id="ARBA00023136"/>
    </source>
</evidence>
<dbReference type="RefSeq" id="WP_206570653.1">
    <property type="nucleotide sequence ID" value="NZ_JAFKCW010000004.1"/>
</dbReference>
<accession>A0ABS3BTK3</accession>
<evidence type="ECO:0000256" key="3">
    <source>
        <dbReference type="ARBA" id="ARBA00022729"/>
    </source>
</evidence>